<dbReference type="EMBL" id="JBJKFK010004276">
    <property type="protein sequence ID" value="KAL3309111.1"/>
    <property type="molecule type" value="Genomic_DNA"/>
</dbReference>
<dbReference type="PANTHER" id="PTHR21021:SF16">
    <property type="entry name" value="TIP41-LIKE PROTEIN"/>
    <property type="match status" value="1"/>
</dbReference>
<dbReference type="Proteomes" id="UP001626550">
    <property type="component" value="Unassembled WGS sequence"/>
</dbReference>
<dbReference type="InterPro" id="IPR007303">
    <property type="entry name" value="TIP41-like"/>
</dbReference>
<dbReference type="AlphaFoldDB" id="A0ABD2PTL3"/>
<evidence type="ECO:0000256" key="1">
    <source>
        <dbReference type="ARBA" id="ARBA00006658"/>
    </source>
</evidence>
<comment type="similarity">
    <text evidence="1">Belongs to the TIP41 family.</text>
</comment>
<keyword evidence="4" id="KW-1185">Reference proteome</keyword>
<dbReference type="PANTHER" id="PTHR21021">
    <property type="entry name" value="GAF/PUTATIVE CYTOSKELETAL PROTEIN"/>
    <property type="match status" value="1"/>
</dbReference>
<sequence length="204" mass="24205">MIFDKNSLKITNKADSSIHFEFNVLDAIKLIKNTPIDLKLPVSEEWRAARQECVSNIEVYKPFDWTFSTEYCGTFSDSFREEATTETLDRKFLSKLEPIKFFVELPLFEDELGDNGLSELHLKIRVMPSGFFILLRFFLRVDQLILRIYDTRLHFKYGENYLLKDVYQCESKEWSSDFERITLWEADPAVLKVINHKTTKLYFK</sequence>
<accession>A0ABD2PTL3</accession>
<protein>
    <recommendedName>
        <fullName evidence="2">TIP41-like protein</fullName>
    </recommendedName>
</protein>
<dbReference type="InterPro" id="IPR051330">
    <property type="entry name" value="Phosphatase_reg/MetRdx"/>
</dbReference>
<reference evidence="3 4" key="1">
    <citation type="submission" date="2024-11" db="EMBL/GenBank/DDBJ databases">
        <title>Adaptive evolution of stress response genes in parasites aligns with host niche diversity.</title>
        <authorList>
            <person name="Hahn C."/>
            <person name="Resl P."/>
        </authorList>
    </citation>
    <scope>NUCLEOTIDE SEQUENCE [LARGE SCALE GENOMIC DNA]</scope>
    <source>
        <strain evidence="3">EGGRZ-B1_66</strain>
        <tissue evidence="3">Body</tissue>
    </source>
</reference>
<dbReference type="Pfam" id="PF04176">
    <property type="entry name" value="TIP41"/>
    <property type="match status" value="1"/>
</dbReference>
<name>A0ABD2PTL3_9PLAT</name>
<gene>
    <name evidence="3" type="ORF">Ciccas_012344</name>
</gene>
<comment type="caution">
    <text evidence="3">The sequence shown here is derived from an EMBL/GenBank/DDBJ whole genome shotgun (WGS) entry which is preliminary data.</text>
</comment>
<evidence type="ECO:0000256" key="2">
    <source>
        <dbReference type="ARBA" id="ARBA00018951"/>
    </source>
</evidence>
<organism evidence="3 4">
    <name type="scientific">Cichlidogyrus casuarinus</name>
    <dbReference type="NCBI Taxonomy" id="1844966"/>
    <lineage>
        <taxon>Eukaryota</taxon>
        <taxon>Metazoa</taxon>
        <taxon>Spiralia</taxon>
        <taxon>Lophotrochozoa</taxon>
        <taxon>Platyhelminthes</taxon>
        <taxon>Monogenea</taxon>
        <taxon>Monopisthocotylea</taxon>
        <taxon>Dactylogyridea</taxon>
        <taxon>Ancyrocephalidae</taxon>
        <taxon>Cichlidogyrus</taxon>
    </lineage>
</organism>
<proteinExistence type="inferred from homology"/>
<evidence type="ECO:0000313" key="4">
    <source>
        <dbReference type="Proteomes" id="UP001626550"/>
    </source>
</evidence>
<evidence type="ECO:0000313" key="3">
    <source>
        <dbReference type="EMBL" id="KAL3309111.1"/>
    </source>
</evidence>